<sequence>MKLILGLLIYYSLYLSYAGGENADTSDLVLELEHSLDDGKTFSHRQTLRISASNLKSGTKSSMHYPVDESTQESIRHLCSSSGLYRFRIGIGEETRYSTNLELGPSAASENESNEELTKEEPVNPPSSKEVMEMASKICHMPMSHAISLRIKGLTSSR</sequence>
<dbReference type="EMBL" id="HG994587">
    <property type="protein sequence ID" value="CAF3013196.1"/>
    <property type="molecule type" value="Genomic_DNA"/>
</dbReference>
<dbReference type="AlphaFoldDB" id="A0A7R8HCT9"/>
<accession>A0A7R8HCT9</accession>
<keyword evidence="2" id="KW-1185">Reference proteome</keyword>
<gene>
    <name evidence="1" type="ORF">LSAA_13975</name>
</gene>
<organism evidence="1 2">
    <name type="scientific">Lepeophtheirus salmonis</name>
    <name type="common">Salmon louse</name>
    <name type="synonym">Caligus salmonis</name>
    <dbReference type="NCBI Taxonomy" id="72036"/>
    <lineage>
        <taxon>Eukaryota</taxon>
        <taxon>Metazoa</taxon>
        <taxon>Ecdysozoa</taxon>
        <taxon>Arthropoda</taxon>
        <taxon>Crustacea</taxon>
        <taxon>Multicrustacea</taxon>
        <taxon>Hexanauplia</taxon>
        <taxon>Copepoda</taxon>
        <taxon>Siphonostomatoida</taxon>
        <taxon>Caligidae</taxon>
        <taxon>Lepeophtheirus</taxon>
    </lineage>
</organism>
<dbReference type="OrthoDB" id="1894652at2759"/>
<evidence type="ECO:0000313" key="2">
    <source>
        <dbReference type="Proteomes" id="UP000675881"/>
    </source>
</evidence>
<protein>
    <submittedName>
        <fullName evidence="1">(salmon louse) hypothetical protein</fullName>
    </submittedName>
</protein>
<dbReference type="CDD" id="cd22209">
    <property type="entry name" value="EMC10"/>
    <property type="match status" value="1"/>
</dbReference>
<evidence type="ECO:0000313" key="1">
    <source>
        <dbReference type="EMBL" id="CAF3013196.1"/>
    </source>
</evidence>
<name>A0A7R8HCT9_LEPSM</name>
<dbReference type="Proteomes" id="UP000675881">
    <property type="component" value="Chromosome 8"/>
</dbReference>
<reference evidence="1" key="1">
    <citation type="submission" date="2021-02" db="EMBL/GenBank/DDBJ databases">
        <authorList>
            <person name="Bekaert M."/>
        </authorList>
    </citation>
    <scope>NUCLEOTIDE SEQUENCE</scope>
    <source>
        <strain evidence="1">IoA-00</strain>
    </source>
</reference>
<proteinExistence type="predicted"/>